<dbReference type="eggNOG" id="ENOG502Z7WE">
    <property type="taxonomic scope" value="Bacteria"/>
</dbReference>
<accession>A0A0P1FES2</accession>
<proteinExistence type="predicted"/>
<keyword evidence="1" id="KW-0732">Signal</keyword>
<evidence type="ECO:0008006" key="4">
    <source>
        <dbReference type="Google" id="ProtNLM"/>
    </source>
</evidence>
<evidence type="ECO:0000313" key="2">
    <source>
        <dbReference type="EMBL" id="CUH59110.1"/>
    </source>
</evidence>
<dbReference type="Proteomes" id="UP000051298">
    <property type="component" value="Unassembled WGS sequence"/>
</dbReference>
<organism evidence="2 3">
    <name type="scientific">Thalassobacter stenotrophicus</name>
    <dbReference type="NCBI Taxonomy" id="266809"/>
    <lineage>
        <taxon>Bacteria</taxon>
        <taxon>Pseudomonadati</taxon>
        <taxon>Pseudomonadota</taxon>
        <taxon>Alphaproteobacteria</taxon>
        <taxon>Rhodobacterales</taxon>
        <taxon>Roseobacteraceae</taxon>
        <taxon>Thalassobacter</taxon>
    </lineage>
</organism>
<protein>
    <recommendedName>
        <fullName evidence="4">Antifreeze glycopeptide polyprotein</fullName>
    </recommendedName>
</protein>
<dbReference type="RefSeq" id="WP_058122414.1">
    <property type="nucleotide sequence ID" value="NZ_CYRX01000008.1"/>
</dbReference>
<evidence type="ECO:0000256" key="1">
    <source>
        <dbReference type="SAM" id="SignalP"/>
    </source>
</evidence>
<sequence>MLTKTAASVAALGLMVTVAFASGGDEPVSSQEGPRSAIEWLTDPASLMRLIVEPEAQAEQARDPIQTTLLGGQTLGGVGLLSPLITGLPNDTFANARPERLLTLLADLRPSDLPALQDLALVLLLAELSPPTTADGGTALLRTRVERLIAFGAIDQAQALLEQAGADTPKLFDLWFDVSLLSGDDAQACATLRRAPNLTQDLGARIFCLSRGDDWAAASLTLEAGRALGEIAPDDALLLGQFLDPEAFEGTPLPSLQGQMTPLRFRLLDGLGEPPATLALPLAYAVSDLRDTIGWKAQIEAAERLVRTQAIAPERLRALYTERKPAASGGVWDRAAAFQAFDAALKSGDPGAIANALPEVWAAMSRAGLQVPFARMFGAELTDLPLAPSAAQLAFKIGLLSKEYEKVAASDARSDLPRDVFARSIAMGVAADPRGLGPLAEAITLGFTLPQVPEPFAALVADNRLGEALLRALLLLQDGAQSDPGDIAAALVLLRTNGLEAVARQAALQLMLMERAI</sequence>
<gene>
    <name evidence="2" type="ORF">THS5294_00392</name>
</gene>
<reference evidence="2 3" key="1">
    <citation type="submission" date="2015-09" db="EMBL/GenBank/DDBJ databases">
        <authorList>
            <consortium name="Swine Surveillance"/>
        </authorList>
    </citation>
    <scope>NUCLEOTIDE SEQUENCE [LARGE SCALE GENOMIC DNA]</scope>
    <source>
        <strain evidence="2 3">CECT 5294</strain>
    </source>
</reference>
<feature type="chain" id="PRO_5006062533" description="Antifreeze glycopeptide polyprotein" evidence="1">
    <location>
        <begin position="22"/>
        <end position="517"/>
    </location>
</feature>
<name>A0A0P1FES2_9RHOB</name>
<feature type="signal peptide" evidence="1">
    <location>
        <begin position="1"/>
        <end position="21"/>
    </location>
</feature>
<dbReference type="AlphaFoldDB" id="A0A0P1FES2"/>
<evidence type="ECO:0000313" key="3">
    <source>
        <dbReference type="Proteomes" id="UP000051298"/>
    </source>
</evidence>
<dbReference type="STRING" id="266809.PM03_09950"/>
<dbReference type="EMBL" id="CYRX01000008">
    <property type="protein sequence ID" value="CUH59110.1"/>
    <property type="molecule type" value="Genomic_DNA"/>
</dbReference>